<evidence type="ECO:0000313" key="3">
    <source>
        <dbReference type="WBParaSite" id="SCUD_0001642301-mRNA-1"/>
    </source>
</evidence>
<organism evidence="3">
    <name type="scientific">Schistosoma curassoni</name>
    <dbReference type="NCBI Taxonomy" id="6186"/>
    <lineage>
        <taxon>Eukaryota</taxon>
        <taxon>Metazoa</taxon>
        <taxon>Spiralia</taxon>
        <taxon>Lophotrochozoa</taxon>
        <taxon>Platyhelminthes</taxon>
        <taxon>Trematoda</taxon>
        <taxon>Digenea</taxon>
        <taxon>Strigeidida</taxon>
        <taxon>Schistosomatoidea</taxon>
        <taxon>Schistosomatidae</taxon>
        <taxon>Schistosoma</taxon>
    </lineage>
</organism>
<evidence type="ECO:0000313" key="1">
    <source>
        <dbReference type="EMBL" id="VDP61537.1"/>
    </source>
</evidence>
<dbReference type="Proteomes" id="UP000279833">
    <property type="component" value="Unassembled WGS sequence"/>
</dbReference>
<reference evidence="1 2" key="2">
    <citation type="submission" date="2018-11" db="EMBL/GenBank/DDBJ databases">
        <authorList>
            <consortium name="Pathogen Informatics"/>
        </authorList>
    </citation>
    <scope>NUCLEOTIDE SEQUENCE [LARGE SCALE GENOMIC DNA]</scope>
    <source>
        <strain evidence="1">Dakar</strain>
        <strain evidence="2">Dakar, Senegal</strain>
    </source>
</reference>
<dbReference type="AlphaFoldDB" id="A0A183KMZ4"/>
<proteinExistence type="predicted"/>
<gene>
    <name evidence="1" type="ORF">SCUD_LOCUS16420</name>
</gene>
<reference evidence="3" key="1">
    <citation type="submission" date="2016-06" db="UniProtKB">
        <authorList>
            <consortium name="WormBaseParasite"/>
        </authorList>
    </citation>
    <scope>IDENTIFICATION</scope>
</reference>
<keyword evidence="2" id="KW-1185">Reference proteome</keyword>
<protein>
    <submittedName>
        <fullName evidence="1 3">Uncharacterized protein</fullName>
    </submittedName>
</protein>
<evidence type="ECO:0000313" key="2">
    <source>
        <dbReference type="Proteomes" id="UP000279833"/>
    </source>
</evidence>
<sequence length="33" mass="3298">MTNSTSSNVTTNAGNSTTLINALLVGISSTVDL</sequence>
<dbReference type="WBParaSite" id="SCUD_0001642301-mRNA-1">
    <property type="protein sequence ID" value="SCUD_0001642301-mRNA-1"/>
    <property type="gene ID" value="SCUD_0001642301"/>
</dbReference>
<name>A0A183KMZ4_9TREM</name>
<dbReference type="EMBL" id="UZAK01038641">
    <property type="protein sequence ID" value="VDP61537.1"/>
    <property type="molecule type" value="Genomic_DNA"/>
</dbReference>
<accession>A0A183KMZ4</accession>